<feature type="compositionally biased region" description="Low complexity" evidence="1">
    <location>
        <begin position="216"/>
        <end position="240"/>
    </location>
</feature>
<protein>
    <submittedName>
        <fullName evidence="2">Uncharacterized protein</fullName>
    </submittedName>
</protein>
<reference evidence="2" key="1">
    <citation type="submission" date="2022-07" db="EMBL/GenBank/DDBJ databases">
        <title>Genome Sequence of Physisporinus lineatus.</title>
        <authorList>
            <person name="Buettner E."/>
        </authorList>
    </citation>
    <scope>NUCLEOTIDE SEQUENCE</scope>
    <source>
        <strain evidence="2">VT162</strain>
    </source>
</reference>
<feature type="compositionally biased region" description="Basic residues" evidence="1">
    <location>
        <begin position="246"/>
        <end position="263"/>
    </location>
</feature>
<proteinExistence type="predicted"/>
<dbReference type="AlphaFoldDB" id="A0AAD5UTW5"/>
<gene>
    <name evidence="2" type="ORF">NLI96_g12804</name>
</gene>
<evidence type="ECO:0000256" key="1">
    <source>
        <dbReference type="SAM" id="MobiDB-lite"/>
    </source>
</evidence>
<accession>A0AAD5UTW5</accession>
<dbReference type="EMBL" id="JANAWD010001243">
    <property type="protein sequence ID" value="KAJ3473825.1"/>
    <property type="molecule type" value="Genomic_DNA"/>
</dbReference>
<organism evidence="2 3">
    <name type="scientific">Meripilus lineatus</name>
    <dbReference type="NCBI Taxonomy" id="2056292"/>
    <lineage>
        <taxon>Eukaryota</taxon>
        <taxon>Fungi</taxon>
        <taxon>Dikarya</taxon>
        <taxon>Basidiomycota</taxon>
        <taxon>Agaricomycotina</taxon>
        <taxon>Agaricomycetes</taxon>
        <taxon>Polyporales</taxon>
        <taxon>Meripilaceae</taxon>
        <taxon>Meripilus</taxon>
    </lineage>
</organism>
<keyword evidence="3" id="KW-1185">Reference proteome</keyword>
<evidence type="ECO:0000313" key="3">
    <source>
        <dbReference type="Proteomes" id="UP001212997"/>
    </source>
</evidence>
<dbReference type="Proteomes" id="UP001212997">
    <property type="component" value="Unassembled WGS sequence"/>
</dbReference>
<name>A0AAD5UTW5_9APHY</name>
<evidence type="ECO:0000313" key="2">
    <source>
        <dbReference type="EMBL" id="KAJ3473825.1"/>
    </source>
</evidence>
<feature type="region of interest" description="Disordered" evidence="1">
    <location>
        <begin position="216"/>
        <end position="263"/>
    </location>
</feature>
<sequence>MSITPAPTVNRGDLALQPGYFTSSLFVYPLREDISTLVQTYTLEYLKSDKKEPFALFKRIWGQLGWTWLNLRVFDGRARERLLSVVLRLFSDRMVETENPMTRVVAMFGLYTFYFSQPSTSAPSLYSVKHLPIPMDTFQSILTLPTCLESNPDLATLRPYATHLLSTLLDSQIFHILPPSSVNPQNPTALPREIFVAEDGGALEATSEVAFGSSVEAGGSASADGNEGITASTSTSTQQTDGQLRAPKKKGRPTKREKAKKARGAVVSLEKWLDKNTYIETSDFPAGAGSSGMGSQASMVIANAQIGHSSGGEVTQVIFAHPPRGSREKYSAHKGALLDVLVGPQDQGIINDAGGRSSAAGGVVRANEAVLRRLQKIDELAAEKGLEVGGEGGEMTGLSRIAKAVEELKEGRSRGGILELMEGAGMAVMEADMA</sequence>
<comment type="caution">
    <text evidence="2">The sequence shown here is derived from an EMBL/GenBank/DDBJ whole genome shotgun (WGS) entry which is preliminary data.</text>
</comment>